<keyword evidence="2" id="KW-1185">Reference proteome</keyword>
<sequence>MAKAATEILYPAHHRKEGEAVGITRWYTHKAIKVVNYVKHCLMQGDSYWGALGYVPKSLHKALDYFSVVDKKDVHKESTIAARDLVDKGMG</sequence>
<evidence type="ECO:0000313" key="1">
    <source>
        <dbReference type="EMBL" id="ELR10996.1"/>
    </source>
</evidence>
<dbReference type="GeneID" id="14911411"/>
<dbReference type="VEuPathDB" id="AmoebaDB:ACA1_354340"/>
<organism evidence="1 2">
    <name type="scientific">Acanthamoeba castellanii (strain ATCC 30010 / Neff)</name>
    <dbReference type="NCBI Taxonomy" id="1257118"/>
    <lineage>
        <taxon>Eukaryota</taxon>
        <taxon>Amoebozoa</taxon>
        <taxon>Discosea</taxon>
        <taxon>Longamoebia</taxon>
        <taxon>Centramoebida</taxon>
        <taxon>Acanthamoebidae</taxon>
        <taxon>Acanthamoeba</taxon>
    </lineage>
</organism>
<name>L8GFN6_ACACF</name>
<dbReference type="Proteomes" id="UP000011083">
    <property type="component" value="Unassembled WGS sequence"/>
</dbReference>
<dbReference type="KEGG" id="acan:ACA1_354340"/>
<protein>
    <submittedName>
        <fullName evidence="1">Uncharacterized protein</fullName>
    </submittedName>
</protein>
<evidence type="ECO:0000313" key="2">
    <source>
        <dbReference type="Proteomes" id="UP000011083"/>
    </source>
</evidence>
<dbReference type="AlphaFoldDB" id="L8GFN6"/>
<proteinExistence type="predicted"/>
<dbReference type="RefSeq" id="XP_004333009.1">
    <property type="nucleotide sequence ID" value="XM_004332961.1"/>
</dbReference>
<reference evidence="1 2" key="1">
    <citation type="journal article" date="2013" name="Genome Biol.">
        <title>Genome of Acanthamoeba castellanii highlights extensive lateral gene transfer and early evolution of tyrosine kinase signaling.</title>
        <authorList>
            <person name="Clarke M."/>
            <person name="Lohan A.J."/>
            <person name="Liu B."/>
            <person name="Lagkouvardos I."/>
            <person name="Roy S."/>
            <person name="Zafar N."/>
            <person name="Bertelli C."/>
            <person name="Schilde C."/>
            <person name="Kianianmomeni A."/>
            <person name="Burglin T.R."/>
            <person name="Frech C."/>
            <person name="Turcotte B."/>
            <person name="Kopec K.O."/>
            <person name="Synnott J.M."/>
            <person name="Choo C."/>
            <person name="Paponov I."/>
            <person name="Finkler A."/>
            <person name="Soon Heng Tan C."/>
            <person name="Hutchins A.P."/>
            <person name="Weinmeier T."/>
            <person name="Rattei T."/>
            <person name="Chu J.S."/>
            <person name="Gimenez G."/>
            <person name="Irimia M."/>
            <person name="Rigden D.J."/>
            <person name="Fitzpatrick D.A."/>
            <person name="Lorenzo-Morales J."/>
            <person name="Bateman A."/>
            <person name="Chiu C.H."/>
            <person name="Tang P."/>
            <person name="Hegemann P."/>
            <person name="Fromm H."/>
            <person name="Raoult D."/>
            <person name="Greub G."/>
            <person name="Miranda-Saavedra D."/>
            <person name="Chen N."/>
            <person name="Nash P."/>
            <person name="Ginger M.L."/>
            <person name="Horn M."/>
            <person name="Schaap P."/>
            <person name="Caler L."/>
            <person name="Loftus B."/>
        </authorList>
    </citation>
    <scope>NUCLEOTIDE SEQUENCE [LARGE SCALE GENOMIC DNA]</scope>
    <source>
        <strain evidence="1 2">Neff</strain>
    </source>
</reference>
<dbReference type="EMBL" id="KB008167">
    <property type="protein sequence ID" value="ELR10996.1"/>
    <property type="molecule type" value="Genomic_DNA"/>
</dbReference>
<gene>
    <name evidence="1" type="ORF">ACA1_354340</name>
</gene>
<accession>L8GFN6</accession>